<evidence type="ECO:0000313" key="2">
    <source>
        <dbReference type="Proteomes" id="UP000886998"/>
    </source>
</evidence>
<keyword evidence="2" id="KW-1185">Reference proteome</keyword>
<name>A0A8X6KNZ2_9ARAC</name>
<reference evidence="1" key="1">
    <citation type="submission" date="2020-08" db="EMBL/GenBank/DDBJ databases">
        <title>Multicomponent nature underlies the extraordinary mechanical properties of spider dragline silk.</title>
        <authorList>
            <person name="Kono N."/>
            <person name="Nakamura H."/>
            <person name="Mori M."/>
            <person name="Yoshida Y."/>
            <person name="Ohtoshi R."/>
            <person name="Malay A.D."/>
            <person name="Moran D.A.P."/>
            <person name="Tomita M."/>
            <person name="Numata K."/>
            <person name="Arakawa K."/>
        </authorList>
    </citation>
    <scope>NUCLEOTIDE SEQUENCE</scope>
</reference>
<gene>
    <name evidence="1" type="ORF">TNIN_10621</name>
</gene>
<dbReference type="Proteomes" id="UP000886998">
    <property type="component" value="Unassembled WGS sequence"/>
</dbReference>
<comment type="caution">
    <text evidence="1">The sequence shown here is derived from an EMBL/GenBank/DDBJ whole genome shotgun (WGS) entry which is preliminary data.</text>
</comment>
<organism evidence="1 2">
    <name type="scientific">Trichonephila inaurata madagascariensis</name>
    <dbReference type="NCBI Taxonomy" id="2747483"/>
    <lineage>
        <taxon>Eukaryota</taxon>
        <taxon>Metazoa</taxon>
        <taxon>Ecdysozoa</taxon>
        <taxon>Arthropoda</taxon>
        <taxon>Chelicerata</taxon>
        <taxon>Arachnida</taxon>
        <taxon>Araneae</taxon>
        <taxon>Araneomorphae</taxon>
        <taxon>Entelegynae</taxon>
        <taxon>Araneoidea</taxon>
        <taxon>Nephilidae</taxon>
        <taxon>Trichonephila</taxon>
        <taxon>Trichonephila inaurata</taxon>
    </lineage>
</organism>
<dbReference type="AlphaFoldDB" id="A0A8X6KNZ2"/>
<evidence type="ECO:0000313" key="1">
    <source>
        <dbReference type="EMBL" id="GFS63106.1"/>
    </source>
</evidence>
<dbReference type="EMBL" id="BMAV01027882">
    <property type="protein sequence ID" value="GFS63106.1"/>
    <property type="molecule type" value="Genomic_DNA"/>
</dbReference>
<accession>A0A8X6KNZ2</accession>
<sequence length="88" mass="9747">MQSADARTWAEKLSDVWIGRDARLTHGLLGYSEDRESSSPGWTQCRVRKFLRREGVMPCAQAGPGIFGGPPVESLMRTGHAVWIFAPC</sequence>
<protein>
    <submittedName>
        <fullName evidence="1">Uncharacterized protein</fullName>
    </submittedName>
</protein>
<proteinExistence type="predicted"/>